<organism evidence="3 4">
    <name type="scientific">Ciona savignyi</name>
    <name type="common">Pacific transparent sea squirt</name>
    <dbReference type="NCBI Taxonomy" id="51511"/>
    <lineage>
        <taxon>Eukaryota</taxon>
        <taxon>Metazoa</taxon>
        <taxon>Chordata</taxon>
        <taxon>Tunicata</taxon>
        <taxon>Ascidiacea</taxon>
        <taxon>Phlebobranchia</taxon>
        <taxon>Cionidae</taxon>
        <taxon>Ciona</taxon>
    </lineage>
</organism>
<evidence type="ECO:0000313" key="4">
    <source>
        <dbReference type="Proteomes" id="UP000007875"/>
    </source>
</evidence>
<protein>
    <recommendedName>
        <fullName evidence="2">PX domain-containing protein</fullName>
    </recommendedName>
</protein>
<dbReference type="Proteomes" id="UP000007875">
    <property type="component" value="Unassembled WGS sequence"/>
</dbReference>
<dbReference type="OMA" id="GHKATEN"/>
<dbReference type="PROSITE" id="PS50195">
    <property type="entry name" value="PX"/>
    <property type="match status" value="1"/>
</dbReference>
<name>H2ZJ71_CIOSA</name>
<dbReference type="GO" id="GO:0016176">
    <property type="term" value="F:superoxide-generating NADPH oxidase activator activity"/>
    <property type="evidence" value="ECO:0007669"/>
    <property type="project" value="TreeGrafter"/>
</dbReference>
<dbReference type="STRING" id="51511.ENSCSAVP00000017637"/>
<dbReference type="Pfam" id="PF00787">
    <property type="entry name" value="PX"/>
    <property type="match status" value="1"/>
</dbReference>
<dbReference type="InterPro" id="IPR036871">
    <property type="entry name" value="PX_dom_sf"/>
</dbReference>
<dbReference type="eggNOG" id="KOG4773">
    <property type="taxonomic scope" value="Eukaryota"/>
</dbReference>
<dbReference type="Gene3D" id="3.30.1520.10">
    <property type="entry name" value="Phox-like domain"/>
    <property type="match status" value="1"/>
</dbReference>
<feature type="domain" description="PX" evidence="2">
    <location>
        <begin position="7"/>
        <end position="131"/>
    </location>
</feature>
<dbReference type="InterPro" id="IPR051228">
    <property type="entry name" value="NADPH_Oxidase/PX-Domain"/>
</dbReference>
<dbReference type="GO" id="GO:0005737">
    <property type="term" value="C:cytoplasm"/>
    <property type="evidence" value="ECO:0007669"/>
    <property type="project" value="TreeGrafter"/>
</dbReference>
<dbReference type="Ensembl" id="ENSCSAVT00000017829.1">
    <property type="protein sequence ID" value="ENSCSAVP00000017637.1"/>
    <property type="gene ID" value="ENSCSAVG00000010384.1"/>
</dbReference>
<dbReference type="SUPFAM" id="SSF64268">
    <property type="entry name" value="PX domain"/>
    <property type="match status" value="1"/>
</dbReference>
<sequence length="178" mass="20850">MAQVPKRLMTAVNVDRAEKRRVPSKHYVYVIEVTWDDGSETIIFRRYSKFFDLQINLLETFPREGGLKDPSTRIIPYLPGKILFRRSNIRDVALKRVQSIGEYCKDLIKLPDYIVQNPLILDFFETKPEDLKSHETDNTTNIKSWKKDSIDISQPILPEPYVVTKDYEKTQAKELSSR</sequence>
<dbReference type="HOGENOM" id="CLU_098876_1_0_1"/>
<keyword evidence="4" id="KW-1185">Reference proteome</keyword>
<dbReference type="AlphaFoldDB" id="H2ZJ71"/>
<evidence type="ECO:0000256" key="1">
    <source>
        <dbReference type="ARBA" id="ARBA00022737"/>
    </source>
</evidence>
<evidence type="ECO:0000259" key="2">
    <source>
        <dbReference type="PROSITE" id="PS50195"/>
    </source>
</evidence>
<reference evidence="4" key="1">
    <citation type="submission" date="2003-08" db="EMBL/GenBank/DDBJ databases">
        <authorList>
            <person name="Birren B."/>
            <person name="Nusbaum C."/>
            <person name="Abebe A."/>
            <person name="Abouelleil A."/>
            <person name="Adekoya E."/>
            <person name="Ait-zahra M."/>
            <person name="Allen N."/>
            <person name="Allen T."/>
            <person name="An P."/>
            <person name="Anderson M."/>
            <person name="Anderson S."/>
            <person name="Arachchi H."/>
            <person name="Armbruster J."/>
            <person name="Bachantsang P."/>
            <person name="Baldwin J."/>
            <person name="Barry A."/>
            <person name="Bayul T."/>
            <person name="Blitshsteyn B."/>
            <person name="Bloom T."/>
            <person name="Blye J."/>
            <person name="Boguslavskiy L."/>
            <person name="Borowsky M."/>
            <person name="Boukhgalter B."/>
            <person name="Brunache A."/>
            <person name="Butler J."/>
            <person name="Calixte N."/>
            <person name="Calvo S."/>
            <person name="Camarata J."/>
            <person name="Campo K."/>
            <person name="Chang J."/>
            <person name="Cheshatsang Y."/>
            <person name="Citroen M."/>
            <person name="Collymore A."/>
            <person name="Considine T."/>
            <person name="Cook A."/>
            <person name="Cooke P."/>
            <person name="Corum B."/>
            <person name="Cuomo C."/>
            <person name="David R."/>
            <person name="Dawoe T."/>
            <person name="Degray S."/>
            <person name="Dodge S."/>
            <person name="Dooley K."/>
            <person name="Dorje P."/>
            <person name="Dorjee K."/>
            <person name="Dorris L."/>
            <person name="Duffey N."/>
            <person name="Dupes A."/>
            <person name="Elkins T."/>
            <person name="Engels R."/>
            <person name="Erickson J."/>
            <person name="Farina A."/>
            <person name="Faro S."/>
            <person name="Ferreira P."/>
            <person name="Fischer H."/>
            <person name="Fitzgerald M."/>
            <person name="Foley K."/>
            <person name="Gage D."/>
            <person name="Galagan J."/>
            <person name="Gearin G."/>
            <person name="Gnerre S."/>
            <person name="Gnirke A."/>
            <person name="Goyette A."/>
            <person name="Graham J."/>
            <person name="Grandbois E."/>
            <person name="Gyaltsen K."/>
            <person name="Hafez N."/>
            <person name="Hagopian D."/>
            <person name="Hagos B."/>
            <person name="Hall J."/>
            <person name="Hatcher B."/>
            <person name="Heller A."/>
            <person name="Higgins H."/>
            <person name="Honan T."/>
            <person name="Horn A."/>
            <person name="Houde N."/>
            <person name="Hughes L."/>
            <person name="Hulme W."/>
            <person name="Husby E."/>
            <person name="Iliev I."/>
            <person name="Jaffe D."/>
            <person name="Jones C."/>
            <person name="Kamal M."/>
            <person name="Kamat A."/>
            <person name="Kamvysselis M."/>
            <person name="Karlsson E."/>
            <person name="Kells C."/>
            <person name="Kieu A."/>
            <person name="Kisner P."/>
            <person name="Kodira C."/>
            <person name="Kulbokas E."/>
            <person name="Labutti K."/>
            <person name="Lama D."/>
            <person name="Landers T."/>
            <person name="Leger J."/>
            <person name="Levine S."/>
            <person name="Lewis D."/>
            <person name="Lewis T."/>
            <person name="Lindblad-toh K."/>
            <person name="Liu X."/>
            <person name="Lokyitsang T."/>
            <person name="Lokyitsang Y."/>
            <person name="Lucien O."/>
            <person name="Lui A."/>
            <person name="Ma L.J."/>
            <person name="Mabbitt R."/>
            <person name="Macdonald J."/>
            <person name="Maclean C."/>
            <person name="Major J."/>
            <person name="Manning J."/>
            <person name="Marabella R."/>
            <person name="Maru K."/>
            <person name="Matthews C."/>
            <person name="Mauceli E."/>
            <person name="Mccarthy M."/>
            <person name="Mcdonough S."/>
            <person name="Mcghee T."/>
            <person name="Meldrim J."/>
            <person name="Meneus L."/>
            <person name="Mesirov J."/>
            <person name="Mihalev A."/>
            <person name="Mihova T."/>
            <person name="Mikkelsen T."/>
            <person name="Mlenga V."/>
            <person name="Moru K."/>
            <person name="Mozes J."/>
            <person name="Mulrain L."/>
            <person name="Munson G."/>
            <person name="Naylor J."/>
            <person name="Newes C."/>
            <person name="Nguyen C."/>
            <person name="Nguyen N."/>
            <person name="Nguyen T."/>
            <person name="Nicol R."/>
            <person name="Nielsen C."/>
            <person name="Nizzari M."/>
            <person name="Norbu C."/>
            <person name="Norbu N."/>
            <person name="O'donnell P."/>
            <person name="Okoawo O."/>
            <person name="O'leary S."/>
            <person name="Omotosho B."/>
            <person name="O'neill K."/>
            <person name="Osman S."/>
            <person name="Parker S."/>
            <person name="Perrin D."/>
            <person name="Phunkhang P."/>
            <person name="Piqani B."/>
            <person name="Purcell S."/>
            <person name="Rachupka T."/>
            <person name="Ramasamy U."/>
            <person name="Rameau R."/>
            <person name="Ray V."/>
            <person name="Raymond C."/>
            <person name="Retta R."/>
            <person name="Richardson S."/>
            <person name="Rise C."/>
            <person name="Rodriguez J."/>
            <person name="Rogers J."/>
            <person name="Rogov P."/>
            <person name="Rutman M."/>
            <person name="Schupbach R."/>
            <person name="Seaman C."/>
            <person name="Settipalli S."/>
            <person name="Sharpe T."/>
            <person name="Sheridan J."/>
            <person name="Sherpa N."/>
            <person name="Shi J."/>
            <person name="Smirnov S."/>
            <person name="Smith C."/>
            <person name="Sougnez C."/>
            <person name="Spencer B."/>
            <person name="Stalker J."/>
            <person name="Stange-thomann N."/>
            <person name="Stavropoulos S."/>
            <person name="Stetson K."/>
            <person name="Stone C."/>
            <person name="Stone S."/>
            <person name="Stubbs M."/>
            <person name="Talamas J."/>
            <person name="Tchuinga P."/>
            <person name="Tenzing P."/>
            <person name="Tesfaye S."/>
            <person name="Theodore J."/>
            <person name="Thoulutsang Y."/>
            <person name="Topham K."/>
            <person name="Towey S."/>
            <person name="Tsamla T."/>
            <person name="Tsomo N."/>
            <person name="Vallee D."/>
            <person name="Vassiliev H."/>
            <person name="Venkataraman V."/>
            <person name="Vinson J."/>
            <person name="Vo A."/>
            <person name="Wade C."/>
            <person name="Wang S."/>
            <person name="Wangchuk T."/>
            <person name="Wangdi T."/>
            <person name="Whittaker C."/>
            <person name="Wilkinson J."/>
            <person name="Wu Y."/>
            <person name="Wyman D."/>
            <person name="Yadav S."/>
            <person name="Yang S."/>
            <person name="Yang X."/>
            <person name="Yeager S."/>
            <person name="Yee E."/>
            <person name="Young G."/>
            <person name="Zainoun J."/>
            <person name="Zembeck L."/>
            <person name="Zimmer A."/>
            <person name="Zody M."/>
            <person name="Lander E."/>
        </authorList>
    </citation>
    <scope>NUCLEOTIDE SEQUENCE [LARGE SCALE GENOMIC DNA]</scope>
</reference>
<dbReference type="InParanoid" id="H2ZJ71"/>
<dbReference type="GO" id="GO:0035091">
    <property type="term" value="F:phosphatidylinositol binding"/>
    <property type="evidence" value="ECO:0007669"/>
    <property type="project" value="InterPro"/>
</dbReference>
<dbReference type="SMART" id="SM00312">
    <property type="entry name" value="PX"/>
    <property type="match status" value="1"/>
</dbReference>
<proteinExistence type="predicted"/>
<dbReference type="PANTHER" id="PTHR15706:SF2">
    <property type="entry name" value="SH3 AND PX DOMAIN-CONTAINING PROTEIN 2A"/>
    <property type="match status" value="1"/>
</dbReference>
<dbReference type="InterPro" id="IPR001683">
    <property type="entry name" value="PX_dom"/>
</dbReference>
<dbReference type="GO" id="GO:0042554">
    <property type="term" value="P:superoxide anion generation"/>
    <property type="evidence" value="ECO:0007669"/>
    <property type="project" value="TreeGrafter"/>
</dbReference>
<evidence type="ECO:0000313" key="3">
    <source>
        <dbReference type="Ensembl" id="ENSCSAVP00000017637.1"/>
    </source>
</evidence>
<reference evidence="3" key="2">
    <citation type="submission" date="2025-08" db="UniProtKB">
        <authorList>
            <consortium name="Ensembl"/>
        </authorList>
    </citation>
    <scope>IDENTIFICATION</scope>
</reference>
<keyword evidence="1" id="KW-0677">Repeat</keyword>
<dbReference type="PANTHER" id="PTHR15706">
    <property type="entry name" value="SH3 MULTIPLE DOMAIN"/>
    <property type="match status" value="1"/>
</dbReference>
<reference evidence="3" key="3">
    <citation type="submission" date="2025-09" db="UniProtKB">
        <authorList>
            <consortium name="Ensembl"/>
        </authorList>
    </citation>
    <scope>IDENTIFICATION</scope>
</reference>
<dbReference type="GeneTree" id="ENSGT00940000168366"/>
<accession>H2ZJ71</accession>